<feature type="transmembrane region" description="Helical" evidence="6">
    <location>
        <begin position="32"/>
        <end position="50"/>
    </location>
</feature>
<comment type="similarity">
    <text evidence="2 5">Belongs to the 1-acyl-sn-glycerol-3-phosphate acyltransferase family.</text>
</comment>
<evidence type="ECO:0000256" key="7">
    <source>
        <dbReference type="SAM" id="SignalP"/>
    </source>
</evidence>
<keyword evidence="5" id="KW-1208">Phospholipid metabolism</keyword>
<feature type="domain" description="Phospholipid/glycerol acyltransferase" evidence="8">
    <location>
        <begin position="90"/>
        <end position="207"/>
    </location>
</feature>
<dbReference type="EC" id="2.3.1.51" evidence="5"/>
<name>A0A0M4E125_DROBS</name>
<comment type="catalytic activity">
    <reaction evidence="5">
        <text>a 1-acyl-sn-glycero-3-phosphate + an acyl-CoA = a 1,2-diacyl-sn-glycero-3-phosphate + CoA</text>
        <dbReference type="Rhea" id="RHEA:19709"/>
        <dbReference type="ChEBI" id="CHEBI:57287"/>
        <dbReference type="ChEBI" id="CHEBI:57970"/>
        <dbReference type="ChEBI" id="CHEBI:58342"/>
        <dbReference type="ChEBI" id="CHEBI:58608"/>
        <dbReference type="EC" id="2.3.1.51"/>
    </reaction>
</comment>
<dbReference type="OMA" id="SKCTIQP"/>
<evidence type="ECO:0000313" key="10">
    <source>
        <dbReference type="Proteomes" id="UP000494163"/>
    </source>
</evidence>
<comment type="pathway">
    <text evidence="1">Phospholipid metabolism; CDP-diacylglycerol biosynthesis; CDP-diacylglycerol from sn-glycerol 3-phosphate: step 2/3.</text>
</comment>
<evidence type="ECO:0000256" key="6">
    <source>
        <dbReference type="SAM" id="Phobius"/>
    </source>
</evidence>
<dbReference type="Pfam" id="PF01553">
    <property type="entry name" value="Acyltransferase"/>
    <property type="match status" value="1"/>
</dbReference>
<proteinExistence type="inferred from homology"/>
<gene>
    <name evidence="9" type="ORF">Dbus_chr2Lg1063</name>
</gene>
<feature type="transmembrane region" description="Helical" evidence="6">
    <location>
        <begin position="123"/>
        <end position="141"/>
    </location>
</feature>
<sequence length="275" mass="30973">MACACEIIGLACIVALILSVSAKAPYQARLCIIFFGAGAIVMMCIPLMFLRPRDYRNGLLPSWCFRQLCKIMGITMEVRGVENVKREHGSVVLMNHQSALDLCVLAYLWPVIGRSTVVAKKEILYIPFFGVGAWLWGTLYINRSRKTDSINSLQKEAVAIKEQNCKILVFPEGTRNSKDTLLPFKKGSFHIALQSKCTIQPVVISKYSFFNQEKRTFRPGHVLIQIMPEISTESYGKDNMDNLIEHSRSTMQLEYTRLSVEARSLALASALKKNT</sequence>
<keyword evidence="5" id="KW-0444">Lipid biosynthesis</keyword>
<reference evidence="9 10" key="1">
    <citation type="submission" date="2015-08" db="EMBL/GenBank/DDBJ databases">
        <title>Ancestral chromatin configuration constrains chromatin evolution on differentiating sex chromosomes in Drosophila.</title>
        <authorList>
            <person name="Zhou Q."/>
            <person name="Bachtrog D."/>
        </authorList>
    </citation>
    <scope>NUCLEOTIDE SEQUENCE [LARGE SCALE GENOMIC DNA]</scope>
    <source>
        <tissue evidence="9">Whole larvae</tissue>
    </source>
</reference>
<dbReference type="SMR" id="A0A0M4E125"/>
<dbReference type="GO" id="GO:0003841">
    <property type="term" value="F:1-acylglycerol-3-phosphate O-acyltransferase activity"/>
    <property type="evidence" value="ECO:0007669"/>
    <property type="project" value="UniProtKB-UniRule"/>
</dbReference>
<evidence type="ECO:0000256" key="4">
    <source>
        <dbReference type="ARBA" id="ARBA00023315"/>
    </source>
</evidence>
<dbReference type="PANTHER" id="PTHR10434">
    <property type="entry name" value="1-ACYL-SN-GLYCEROL-3-PHOSPHATE ACYLTRANSFERASE"/>
    <property type="match status" value="1"/>
</dbReference>
<keyword evidence="4 5" id="KW-0012">Acyltransferase</keyword>
<keyword evidence="6" id="KW-0812">Transmembrane</keyword>
<dbReference type="STRING" id="30019.A0A0M4E125"/>
<evidence type="ECO:0000256" key="2">
    <source>
        <dbReference type="ARBA" id="ARBA00008655"/>
    </source>
</evidence>
<keyword evidence="10" id="KW-1185">Reference proteome</keyword>
<dbReference type="OrthoDB" id="202234at2759"/>
<evidence type="ECO:0000256" key="5">
    <source>
        <dbReference type="RuleBase" id="RU361267"/>
    </source>
</evidence>
<keyword evidence="6" id="KW-1133">Transmembrane helix</keyword>
<dbReference type="PANTHER" id="PTHR10434:SF53">
    <property type="entry name" value="1-ACYL-SN-GLYCEROL-3-PHOSPHATE ACYLTRANSFERASE"/>
    <property type="match status" value="1"/>
</dbReference>
<evidence type="ECO:0000256" key="3">
    <source>
        <dbReference type="ARBA" id="ARBA00022679"/>
    </source>
</evidence>
<keyword evidence="6" id="KW-0472">Membrane</keyword>
<comment type="domain">
    <text evidence="5">The HXXXXD motif is essential for acyltransferase activity and may constitute the binding site for the phosphate moiety of the glycerol-3-phosphate.</text>
</comment>
<dbReference type="EMBL" id="CP012523">
    <property type="protein sequence ID" value="ALC38978.1"/>
    <property type="molecule type" value="Genomic_DNA"/>
</dbReference>
<feature type="chain" id="PRO_5005792756" description="1-acyl-sn-glycerol-3-phosphate acyltransferase" evidence="7">
    <location>
        <begin position="23"/>
        <end position="275"/>
    </location>
</feature>
<keyword evidence="5" id="KW-0443">Lipid metabolism</keyword>
<feature type="signal peptide" evidence="7">
    <location>
        <begin position="1"/>
        <end position="22"/>
    </location>
</feature>
<evidence type="ECO:0000313" key="9">
    <source>
        <dbReference type="EMBL" id="ALC38978.1"/>
    </source>
</evidence>
<dbReference type="CDD" id="cd07989">
    <property type="entry name" value="LPLAT_AGPAT-like"/>
    <property type="match status" value="1"/>
</dbReference>
<dbReference type="GO" id="GO:0005783">
    <property type="term" value="C:endoplasmic reticulum"/>
    <property type="evidence" value="ECO:0007669"/>
    <property type="project" value="TreeGrafter"/>
</dbReference>
<protein>
    <recommendedName>
        <fullName evidence="5">1-acyl-sn-glycerol-3-phosphate acyltransferase</fullName>
        <ecNumber evidence="5">2.3.1.51</ecNumber>
    </recommendedName>
</protein>
<dbReference type="NCBIfam" id="TIGR00530">
    <property type="entry name" value="AGP_acyltrn"/>
    <property type="match status" value="1"/>
</dbReference>
<dbReference type="InterPro" id="IPR004552">
    <property type="entry name" value="AGP_acyltrans"/>
</dbReference>
<evidence type="ECO:0000259" key="8">
    <source>
        <dbReference type="SMART" id="SM00563"/>
    </source>
</evidence>
<dbReference type="SMART" id="SM00563">
    <property type="entry name" value="PlsC"/>
    <property type="match status" value="1"/>
</dbReference>
<dbReference type="Proteomes" id="UP000494163">
    <property type="component" value="Chromosome 2L"/>
</dbReference>
<accession>A0A0M4E125</accession>
<dbReference type="InterPro" id="IPR002123">
    <property type="entry name" value="Plipid/glycerol_acylTrfase"/>
</dbReference>
<organism evidence="9 10">
    <name type="scientific">Drosophila busckii</name>
    <name type="common">Fruit fly</name>
    <dbReference type="NCBI Taxonomy" id="30019"/>
    <lineage>
        <taxon>Eukaryota</taxon>
        <taxon>Metazoa</taxon>
        <taxon>Ecdysozoa</taxon>
        <taxon>Arthropoda</taxon>
        <taxon>Hexapoda</taxon>
        <taxon>Insecta</taxon>
        <taxon>Pterygota</taxon>
        <taxon>Neoptera</taxon>
        <taxon>Endopterygota</taxon>
        <taxon>Diptera</taxon>
        <taxon>Brachycera</taxon>
        <taxon>Muscomorpha</taxon>
        <taxon>Ephydroidea</taxon>
        <taxon>Drosophilidae</taxon>
        <taxon>Drosophila</taxon>
    </lineage>
</organism>
<dbReference type="GO" id="GO:0016020">
    <property type="term" value="C:membrane"/>
    <property type="evidence" value="ECO:0007669"/>
    <property type="project" value="InterPro"/>
</dbReference>
<keyword evidence="3 5" id="KW-0808">Transferase</keyword>
<keyword evidence="7" id="KW-0732">Signal</keyword>
<dbReference type="GO" id="GO:0006654">
    <property type="term" value="P:phosphatidic acid biosynthetic process"/>
    <property type="evidence" value="ECO:0007669"/>
    <property type="project" value="TreeGrafter"/>
</dbReference>
<dbReference type="AlphaFoldDB" id="A0A0M4E125"/>
<dbReference type="SUPFAM" id="SSF69593">
    <property type="entry name" value="Glycerol-3-phosphate (1)-acyltransferase"/>
    <property type="match status" value="1"/>
</dbReference>
<keyword evidence="5" id="KW-0594">Phospholipid biosynthesis</keyword>
<evidence type="ECO:0000256" key="1">
    <source>
        <dbReference type="ARBA" id="ARBA00004728"/>
    </source>
</evidence>